<keyword evidence="2" id="KW-1185">Reference proteome</keyword>
<proteinExistence type="predicted"/>
<sequence>MVLQIRRISHLPSDDHNTAVRKRDRFEGFHPVLCVATSPSLPHCAASTKSKIGCCSHCVLSVLPSKIRIFCHLEAEQALKGTWVSLELHKALQKDYTLFMKYGILKRRY</sequence>
<organism evidence="1 2">
    <name type="scientific">Holothuria leucospilota</name>
    <name type="common">Black long sea cucumber</name>
    <name type="synonym">Mertensiothuria leucospilota</name>
    <dbReference type="NCBI Taxonomy" id="206669"/>
    <lineage>
        <taxon>Eukaryota</taxon>
        <taxon>Metazoa</taxon>
        <taxon>Echinodermata</taxon>
        <taxon>Eleutherozoa</taxon>
        <taxon>Echinozoa</taxon>
        <taxon>Holothuroidea</taxon>
        <taxon>Aspidochirotacea</taxon>
        <taxon>Aspidochirotida</taxon>
        <taxon>Holothuriidae</taxon>
        <taxon>Holothuria</taxon>
    </lineage>
</organism>
<evidence type="ECO:0000313" key="1">
    <source>
        <dbReference type="EMBL" id="KAJ8042186.1"/>
    </source>
</evidence>
<comment type="caution">
    <text evidence="1">The sequence shown here is derived from an EMBL/GenBank/DDBJ whole genome shotgun (WGS) entry which is preliminary data.</text>
</comment>
<dbReference type="Proteomes" id="UP001152320">
    <property type="component" value="Chromosome 5"/>
</dbReference>
<protein>
    <submittedName>
        <fullName evidence="1">Uncharacterized protein</fullName>
    </submittedName>
</protein>
<evidence type="ECO:0000313" key="2">
    <source>
        <dbReference type="Proteomes" id="UP001152320"/>
    </source>
</evidence>
<dbReference type="AlphaFoldDB" id="A0A9Q1CC54"/>
<dbReference type="EMBL" id="JAIZAY010000005">
    <property type="protein sequence ID" value="KAJ8042186.1"/>
    <property type="molecule type" value="Genomic_DNA"/>
</dbReference>
<name>A0A9Q1CC54_HOLLE</name>
<reference evidence="1" key="1">
    <citation type="submission" date="2021-10" db="EMBL/GenBank/DDBJ databases">
        <title>Tropical sea cucumber genome reveals ecological adaptation and Cuvierian tubules defense mechanism.</title>
        <authorList>
            <person name="Chen T."/>
        </authorList>
    </citation>
    <scope>NUCLEOTIDE SEQUENCE</scope>
    <source>
        <strain evidence="1">Nanhai2018</strain>
        <tissue evidence="1">Muscle</tissue>
    </source>
</reference>
<accession>A0A9Q1CC54</accession>
<gene>
    <name evidence="1" type="ORF">HOLleu_13184</name>
</gene>